<name>A0A0J6ILS5_9PSED</name>
<dbReference type="Gene3D" id="3.90.1670.10">
    <property type="entry name" value="FdhE-like domain"/>
    <property type="match status" value="1"/>
</dbReference>
<dbReference type="Pfam" id="PF24859">
    <property type="entry name" value="FdhE_central"/>
    <property type="match status" value="1"/>
</dbReference>
<dbReference type="Proteomes" id="UP000036325">
    <property type="component" value="Unassembled WGS sequence"/>
</dbReference>
<dbReference type="Pfam" id="PF04216">
    <property type="entry name" value="FdhE_N"/>
    <property type="match status" value="1"/>
</dbReference>
<dbReference type="STRING" id="1608994.TU86_13325"/>
<comment type="function">
    <text evidence="4">Necessary for formate dehydrogenase activity.</text>
</comment>
<comment type="subcellular location">
    <subcellularLocation>
        <location evidence="1 4">Cytoplasm</location>
    </subcellularLocation>
</comment>
<dbReference type="SUPFAM" id="SSF144020">
    <property type="entry name" value="FdhE-like"/>
    <property type="match status" value="1"/>
</dbReference>
<feature type="domain" description="FdhE N-terminal" evidence="5">
    <location>
        <begin position="19"/>
        <end position="181"/>
    </location>
</feature>
<dbReference type="GO" id="GO:0005829">
    <property type="term" value="C:cytosol"/>
    <property type="evidence" value="ECO:0007669"/>
    <property type="project" value="TreeGrafter"/>
</dbReference>
<comment type="similarity">
    <text evidence="3 4">Belongs to the FdhE family.</text>
</comment>
<dbReference type="EMBL" id="JYLF01000005">
    <property type="protein sequence ID" value="KMN13067.1"/>
    <property type="molecule type" value="Genomic_DNA"/>
</dbReference>
<feature type="domain" description="FdhE central" evidence="6">
    <location>
        <begin position="185"/>
        <end position="222"/>
    </location>
</feature>
<evidence type="ECO:0000313" key="8">
    <source>
        <dbReference type="EMBL" id="KMN13067.1"/>
    </source>
</evidence>
<evidence type="ECO:0000259" key="7">
    <source>
        <dbReference type="Pfam" id="PF24860"/>
    </source>
</evidence>
<dbReference type="InterPro" id="IPR056797">
    <property type="entry name" value="FdhE_central"/>
</dbReference>
<keyword evidence="2 4" id="KW-0963">Cytoplasm</keyword>
<dbReference type="PANTHER" id="PTHR37689">
    <property type="entry name" value="PROTEIN FDHE"/>
    <property type="match status" value="1"/>
</dbReference>
<dbReference type="InterPro" id="IPR056774">
    <property type="entry name" value="FdhE_N"/>
</dbReference>
<dbReference type="FunFam" id="3.90.1670.10:FF:000001">
    <property type="entry name" value="Protein FdhE"/>
    <property type="match status" value="1"/>
</dbReference>
<evidence type="ECO:0000256" key="4">
    <source>
        <dbReference type="HAMAP-Rule" id="MF_00611"/>
    </source>
</evidence>
<dbReference type="OrthoDB" id="9794151at2"/>
<evidence type="ECO:0000259" key="6">
    <source>
        <dbReference type="Pfam" id="PF24859"/>
    </source>
</evidence>
<dbReference type="NCBIfam" id="TIGR01562">
    <property type="entry name" value="FdhE"/>
    <property type="match status" value="1"/>
</dbReference>
<protein>
    <recommendedName>
        <fullName evidence="4">Protein FdhE homolog</fullName>
    </recommendedName>
</protein>
<evidence type="ECO:0000256" key="2">
    <source>
        <dbReference type="ARBA" id="ARBA00022490"/>
    </source>
</evidence>
<dbReference type="AlphaFoldDB" id="A0A0J6ILS5"/>
<dbReference type="PIRSF" id="PIRSF018296">
    <property type="entry name" value="Format_dh_formtn"/>
    <property type="match status" value="1"/>
</dbReference>
<dbReference type="GO" id="GO:0051604">
    <property type="term" value="P:protein maturation"/>
    <property type="evidence" value="ECO:0007669"/>
    <property type="project" value="TreeGrafter"/>
</dbReference>
<evidence type="ECO:0000256" key="1">
    <source>
        <dbReference type="ARBA" id="ARBA00004496"/>
    </source>
</evidence>
<reference evidence="8 9" key="1">
    <citation type="submission" date="2015-02" db="EMBL/GenBank/DDBJ databases">
        <title>Pseudomonas helleri sp. nov. and Pseudomonas weihenstephanensis sp. nov., isolated from raw cows milk.</title>
        <authorList>
            <person name="von Neubeck M."/>
            <person name="Huptas C."/>
            <person name="Wenning M."/>
            <person name="Scherer S."/>
        </authorList>
    </citation>
    <scope>NUCLEOTIDE SEQUENCE [LARGE SCALE GENOMIC DNA]</scope>
    <source>
        <strain evidence="8 9">DSM 29166</strain>
    </source>
</reference>
<evidence type="ECO:0000259" key="5">
    <source>
        <dbReference type="Pfam" id="PF04216"/>
    </source>
</evidence>
<dbReference type="GO" id="GO:0008199">
    <property type="term" value="F:ferric iron binding"/>
    <property type="evidence" value="ECO:0007669"/>
    <property type="project" value="TreeGrafter"/>
</dbReference>
<comment type="caution">
    <text evidence="8">The sequence shown here is derived from an EMBL/GenBank/DDBJ whole genome shotgun (WGS) entry which is preliminary data.</text>
</comment>
<accession>A0A0J6ILS5</accession>
<dbReference type="InterPro" id="IPR006452">
    <property type="entry name" value="Formate_DH_accessory"/>
</dbReference>
<dbReference type="HAMAP" id="MF_00611">
    <property type="entry name" value="FdeH"/>
    <property type="match status" value="1"/>
</dbReference>
<dbReference type="InterPro" id="IPR056796">
    <property type="entry name" value="FdhE_C"/>
</dbReference>
<dbReference type="InterPro" id="IPR024064">
    <property type="entry name" value="FdhE-like_sf"/>
</dbReference>
<sequence>MSSIKLTPIETPTGGIGRITPLLLPTLKQHYTRRAERLQALAIDHPMGDYLNFVASLVQAQQRVLEQQPLPRNLAERAAARIGQPLAPLDYVSMQRDSYWQQALGALLDQLPLATVAVQEVVAALRDTPPEQLEQQASALLSGHHGEVGSARALFIWAALSLYWTQLAAQLPASGHADYGEHRQFCPVCNSEPSASVVLGGAQSGLRYLHCRLCESRWHMVRAKCSNCEQTGKLDYWSLDTQEASIKAESCMDCHSYLKVLYLDRDTQLETFADDLASLILDANIEEQGFARSGLNPYLFPG</sequence>
<dbReference type="PANTHER" id="PTHR37689:SF1">
    <property type="entry name" value="PROTEIN FDHE"/>
    <property type="match status" value="1"/>
</dbReference>
<evidence type="ECO:0000313" key="9">
    <source>
        <dbReference type="Proteomes" id="UP000036325"/>
    </source>
</evidence>
<gene>
    <name evidence="4" type="primary">fdhE</name>
    <name evidence="8" type="ORF">TU86_13325</name>
</gene>
<organism evidence="8 9">
    <name type="scientific">Pseudomonas weihenstephanensis</name>
    <dbReference type="NCBI Taxonomy" id="1608994"/>
    <lineage>
        <taxon>Bacteria</taxon>
        <taxon>Pseudomonadati</taxon>
        <taxon>Pseudomonadota</taxon>
        <taxon>Gammaproteobacteria</taxon>
        <taxon>Pseudomonadales</taxon>
        <taxon>Pseudomonadaceae</taxon>
        <taxon>Pseudomonas</taxon>
    </lineage>
</organism>
<evidence type="ECO:0000256" key="3">
    <source>
        <dbReference type="ARBA" id="ARBA00061033"/>
    </source>
</evidence>
<dbReference type="PATRIC" id="fig|1608994.3.peg.3316"/>
<dbReference type="RefSeq" id="WP_048364792.1">
    <property type="nucleotide sequence ID" value="NZ_JYLF01000005.1"/>
</dbReference>
<proteinExistence type="inferred from homology"/>
<feature type="domain" description="FdhE C-terminal" evidence="7">
    <location>
        <begin position="224"/>
        <end position="299"/>
    </location>
</feature>
<dbReference type="Pfam" id="PF24860">
    <property type="entry name" value="FdhE_C"/>
    <property type="match status" value="1"/>
</dbReference>
<dbReference type="CDD" id="cd16341">
    <property type="entry name" value="FdhE"/>
    <property type="match status" value="1"/>
</dbReference>